<dbReference type="GO" id="GO:0046873">
    <property type="term" value="F:metal ion transmembrane transporter activity"/>
    <property type="evidence" value="ECO:0007669"/>
    <property type="project" value="InterPro"/>
</dbReference>
<dbReference type="PANTHER" id="PTHR47685:SF1">
    <property type="entry name" value="MAGNESIUM TRANSPORT PROTEIN CORA"/>
    <property type="match status" value="1"/>
</dbReference>
<feature type="transmembrane region" description="Helical" evidence="7">
    <location>
        <begin position="305"/>
        <end position="322"/>
    </location>
</feature>
<evidence type="ECO:0000256" key="3">
    <source>
        <dbReference type="ARBA" id="ARBA00022989"/>
    </source>
</evidence>
<feature type="compositionally biased region" description="Basic and acidic residues" evidence="6">
    <location>
        <begin position="411"/>
        <end position="424"/>
    </location>
</feature>
<dbReference type="GO" id="GO:0016020">
    <property type="term" value="C:membrane"/>
    <property type="evidence" value="ECO:0007669"/>
    <property type="project" value="UniProtKB-SubCell"/>
</dbReference>
<keyword evidence="9" id="KW-1185">Reference proteome</keyword>
<reference evidence="8" key="1">
    <citation type="journal article" date="2021" name="IMA Fungus">
        <title>Genomic characterization of three marine fungi, including Emericellopsis atlantica sp. nov. with signatures of a generalist lifestyle and marine biomass degradation.</title>
        <authorList>
            <person name="Hagestad O.C."/>
            <person name="Hou L."/>
            <person name="Andersen J.H."/>
            <person name="Hansen E.H."/>
            <person name="Altermark B."/>
            <person name="Li C."/>
            <person name="Kuhnert E."/>
            <person name="Cox R.J."/>
            <person name="Crous P.W."/>
            <person name="Spatafora J.W."/>
            <person name="Lail K."/>
            <person name="Amirebrahimi M."/>
            <person name="Lipzen A."/>
            <person name="Pangilinan J."/>
            <person name="Andreopoulos W."/>
            <person name="Hayes R.D."/>
            <person name="Ng V."/>
            <person name="Grigoriev I.V."/>
            <person name="Jackson S.A."/>
            <person name="Sutton T.D.S."/>
            <person name="Dobson A.D.W."/>
            <person name="Rama T."/>
        </authorList>
    </citation>
    <scope>NUCLEOTIDE SEQUENCE</scope>
    <source>
        <strain evidence="8">TRa018bII</strain>
    </source>
</reference>
<evidence type="ECO:0000256" key="1">
    <source>
        <dbReference type="ARBA" id="ARBA00004141"/>
    </source>
</evidence>
<feature type="region of interest" description="Disordered" evidence="6">
    <location>
        <begin position="379"/>
        <end position="424"/>
    </location>
</feature>
<protein>
    <recommendedName>
        <fullName evidence="10">Ankyrin repeat protein</fullName>
    </recommendedName>
</protein>
<keyword evidence="5" id="KW-0175">Coiled coil</keyword>
<comment type="caution">
    <text evidence="8">The sequence shown here is derived from an EMBL/GenBank/DDBJ whole genome shotgun (WGS) entry which is preliminary data.</text>
</comment>
<dbReference type="Pfam" id="PF01544">
    <property type="entry name" value="CorA"/>
    <property type="match status" value="1"/>
</dbReference>
<feature type="transmembrane region" description="Helical" evidence="7">
    <location>
        <begin position="264"/>
        <end position="285"/>
    </location>
</feature>
<evidence type="ECO:0000256" key="6">
    <source>
        <dbReference type="SAM" id="MobiDB-lite"/>
    </source>
</evidence>
<evidence type="ECO:0000313" key="9">
    <source>
        <dbReference type="Proteomes" id="UP000824998"/>
    </source>
</evidence>
<gene>
    <name evidence="8" type="ORF">BJ875DRAFT_468505</name>
</gene>
<dbReference type="EMBL" id="MU251581">
    <property type="protein sequence ID" value="KAG9231778.1"/>
    <property type="molecule type" value="Genomic_DNA"/>
</dbReference>
<dbReference type="InterPro" id="IPR002523">
    <property type="entry name" value="MgTranspt_CorA/ZnTranspt_ZntB"/>
</dbReference>
<evidence type="ECO:0000256" key="5">
    <source>
        <dbReference type="SAM" id="Coils"/>
    </source>
</evidence>
<keyword evidence="3 7" id="KW-1133">Transmembrane helix</keyword>
<dbReference type="PANTHER" id="PTHR47685">
    <property type="entry name" value="MAGNESIUM TRANSPORT PROTEIN CORA"/>
    <property type="match status" value="1"/>
</dbReference>
<dbReference type="SUPFAM" id="SSF144083">
    <property type="entry name" value="Magnesium transport protein CorA, transmembrane region"/>
    <property type="match status" value="1"/>
</dbReference>
<sequence length="424" mass="48779">MILILLTSERLWMWILDERTILTSFPRRVGRNKPDSSGVHKSLRERLSTGEERIFSVFDLALIIIDQCSRVFFDRTKPRDDRPEVMDIFGNAVANLTHKKTLSYEIFWGQAEIYLSTSSTQHSKETAHTYLNINPEGALLKEGEDIIEELHMMGRIFTQQIQVVKDFKKALDNLNGNFEVDRLPGHLQDKLPHPRVAKQTIINAEELLEHIEERKNEITDLENEARRTVTQLHNLLTLKQQQASIIEARLALDRADQGNSQGRTILLFTLVTIIFLPMSFLTSFFGMENSTWTAAPLDIHTQVTYTFAISASIVVPVLILAFNKRSRYPFRWLYNRILKLPFASWFFEASSMPRKTIDNDYTSFRAGLNRARLQLHQLNSNSKPESVNSNNGNVTSSWSLGRGNSNGHRRSTPEKRIEESSNYV</sequence>
<feature type="compositionally biased region" description="Low complexity" evidence="6">
    <location>
        <begin position="386"/>
        <end position="399"/>
    </location>
</feature>
<proteinExistence type="predicted"/>
<evidence type="ECO:0008006" key="10">
    <source>
        <dbReference type="Google" id="ProtNLM"/>
    </source>
</evidence>
<dbReference type="Proteomes" id="UP000824998">
    <property type="component" value="Unassembled WGS sequence"/>
</dbReference>
<keyword evidence="2 7" id="KW-0812">Transmembrane</keyword>
<evidence type="ECO:0000313" key="8">
    <source>
        <dbReference type="EMBL" id="KAG9231778.1"/>
    </source>
</evidence>
<accession>A0A9P8C2Q9</accession>
<evidence type="ECO:0000256" key="7">
    <source>
        <dbReference type="SAM" id="Phobius"/>
    </source>
</evidence>
<organism evidence="8 9">
    <name type="scientific">Amylocarpus encephaloides</name>
    <dbReference type="NCBI Taxonomy" id="45428"/>
    <lineage>
        <taxon>Eukaryota</taxon>
        <taxon>Fungi</taxon>
        <taxon>Dikarya</taxon>
        <taxon>Ascomycota</taxon>
        <taxon>Pezizomycotina</taxon>
        <taxon>Leotiomycetes</taxon>
        <taxon>Helotiales</taxon>
        <taxon>Helotiales incertae sedis</taxon>
        <taxon>Amylocarpus</taxon>
    </lineage>
</organism>
<dbReference type="Gene3D" id="1.20.58.340">
    <property type="entry name" value="Magnesium transport protein CorA, transmembrane region"/>
    <property type="match status" value="1"/>
</dbReference>
<dbReference type="InterPro" id="IPR050829">
    <property type="entry name" value="CorA_MIT"/>
</dbReference>
<feature type="coiled-coil region" evidence="5">
    <location>
        <begin position="201"/>
        <end position="231"/>
    </location>
</feature>
<dbReference type="OrthoDB" id="341259at2759"/>
<name>A0A9P8C2Q9_9HELO</name>
<dbReference type="AlphaFoldDB" id="A0A9P8C2Q9"/>
<dbReference type="InterPro" id="IPR045863">
    <property type="entry name" value="CorA_TM1_TM2"/>
</dbReference>
<keyword evidence="4 7" id="KW-0472">Membrane</keyword>
<evidence type="ECO:0000256" key="4">
    <source>
        <dbReference type="ARBA" id="ARBA00023136"/>
    </source>
</evidence>
<evidence type="ECO:0000256" key="2">
    <source>
        <dbReference type="ARBA" id="ARBA00022692"/>
    </source>
</evidence>
<comment type="subcellular location">
    <subcellularLocation>
        <location evidence="1">Membrane</location>
        <topology evidence="1">Multi-pass membrane protein</topology>
    </subcellularLocation>
</comment>